<dbReference type="InterPro" id="IPR003439">
    <property type="entry name" value="ABC_transporter-like_ATP-bd"/>
</dbReference>
<dbReference type="PANTHER" id="PTHR43204">
    <property type="entry name" value="ABC TRANSPORTER I FAMILY MEMBER 6, CHLOROPLASTIC"/>
    <property type="match status" value="1"/>
</dbReference>
<evidence type="ECO:0000259" key="4">
    <source>
        <dbReference type="PROSITE" id="PS50893"/>
    </source>
</evidence>
<comment type="similarity">
    <text evidence="1">Belongs to the ABC transporter superfamily. Ycf16 family.</text>
</comment>
<dbReference type="GO" id="GO:0005524">
    <property type="term" value="F:ATP binding"/>
    <property type="evidence" value="ECO:0007669"/>
    <property type="project" value="UniProtKB-KW"/>
</dbReference>
<dbReference type="AlphaFoldDB" id="A0A2M7EAF4"/>
<dbReference type="GO" id="GO:0016887">
    <property type="term" value="F:ATP hydrolysis activity"/>
    <property type="evidence" value="ECO:0007669"/>
    <property type="project" value="InterPro"/>
</dbReference>
<comment type="caution">
    <text evidence="5">The sequence shown here is derived from an EMBL/GenBank/DDBJ whole genome shotgun (WGS) entry which is preliminary data.</text>
</comment>
<evidence type="ECO:0000256" key="3">
    <source>
        <dbReference type="ARBA" id="ARBA00022840"/>
    </source>
</evidence>
<proteinExistence type="inferred from homology"/>
<evidence type="ECO:0000256" key="2">
    <source>
        <dbReference type="ARBA" id="ARBA00022741"/>
    </source>
</evidence>
<organism evidence="5 6">
    <name type="scientific">bacterium (Candidatus Ratteibacteria) CG01_land_8_20_14_3_00_40_19</name>
    <dbReference type="NCBI Taxonomy" id="2014290"/>
    <lineage>
        <taxon>Bacteria</taxon>
        <taxon>Candidatus Ratteibacteria</taxon>
    </lineage>
</organism>
<dbReference type="Pfam" id="PF00005">
    <property type="entry name" value="ABC_tran"/>
    <property type="match status" value="1"/>
</dbReference>
<evidence type="ECO:0000313" key="5">
    <source>
        <dbReference type="EMBL" id="PIV64730.1"/>
    </source>
</evidence>
<keyword evidence="3" id="KW-0067">ATP-binding</keyword>
<evidence type="ECO:0000256" key="1">
    <source>
        <dbReference type="ARBA" id="ARBA00006216"/>
    </source>
</evidence>
<accession>A0A2M7EAF4</accession>
<gene>
    <name evidence="5" type="ORF">COS11_00645</name>
</gene>
<dbReference type="SUPFAM" id="SSF52540">
    <property type="entry name" value="P-loop containing nucleoside triphosphate hydrolases"/>
    <property type="match status" value="1"/>
</dbReference>
<dbReference type="InterPro" id="IPR027417">
    <property type="entry name" value="P-loop_NTPase"/>
</dbReference>
<dbReference type="Proteomes" id="UP000228886">
    <property type="component" value="Unassembled WGS sequence"/>
</dbReference>
<dbReference type="Gene3D" id="3.40.50.300">
    <property type="entry name" value="P-loop containing nucleotide triphosphate hydrolases"/>
    <property type="match status" value="1"/>
</dbReference>
<feature type="domain" description="ABC transporter" evidence="4">
    <location>
        <begin position="1"/>
        <end position="292"/>
    </location>
</feature>
<name>A0A2M7EAF4_9BACT</name>
<dbReference type="PROSITE" id="PS50893">
    <property type="entry name" value="ABC_TRANSPORTER_2"/>
    <property type="match status" value="1"/>
</dbReference>
<protein>
    <recommendedName>
        <fullName evidence="4">ABC transporter domain-containing protein</fullName>
    </recommendedName>
</protein>
<evidence type="ECO:0000313" key="6">
    <source>
        <dbReference type="Proteomes" id="UP000228886"/>
    </source>
</evidence>
<sequence>MEIKNLDVEAEGKRILRGINLKIGKGERHVLMGTNASGKTTLALTIMGFPPYRITRGQITFGGKLLNNLQIDERAKLGIALTFQSPLKVDLNFAQFISEIETKFGSSLEPIGNYTFSSTSKRLKGGLLRGRREAPLCSRGGNSPPEYFGGRHRGCKPPLESSPKGERLAIELSSWKTEFDEEVNYFKDRNLNDGLSGGEKKRSELMQVLAMRPKFIILDEIDSGVDVDSLKLIGKILDARGESMLIITHYRHILNHLRVDKVHLLGLGKILVSGNPDKVLDGLEKYGHHGYLEKLGICKECPLKECVLIK</sequence>
<reference evidence="6" key="1">
    <citation type="submission" date="2017-09" db="EMBL/GenBank/DDBJ databases">
        <title>Depth-based differentiation of microbial function through sediment-hosted aquifers and enrichment of novel symbionts in the deep terrestrial subsurface.</title>
        <authorList>
            <person name="Probst A.J."/>
            <person name="Ladd B."/>
            <person name="Jarett J.K."/>
            <person name="Geller-Mcgrath D.E."/>
            <person name="Sieber C.M.K."/>
            <person name="Emerson J.B."/>
            <person name="Anantharaman K."/>
            <person name="Thomas B.C."/>
            <person name="Malmstrom R."/>
            <person name="Stieglmeier M."/>
            <person name="Klingl A."/>
            <person name="Woyke T."/>
            <person name="Ryan C.M."/>
            <person name="Banfield J.F."/>
        </authorList>
    </citation>
    <scope>NUCLEOTIDE SEQUENCE [LARGE SCALE GENOMIC DNA]</scope>
</reference>
<dbReference type="PANTHER" id="PTHR43204:SF1">
    <property type="entry name" value="ABC TRANSPORTER I FAMILY MEMBER 6, CHLOROPLASTIC"/>
    <property type="match status" value="1"/>
</dbReference>
<keyword evidence="2" id="KW-0547">Nucleotide-binding</keyword>
<dbReference type="EMBL" id="PETL01000037">
    <property type="protein sequence ID" value="PIV64730.1"/>
    <property type="molecule type" value="Genomic_DNA"/>
</dbReference>
<dbReference type="InterPro" id="IPR010230">
    <property type="entry name" value="FeS-cluster_ATPase_SufC"/>
</dbReference>